<name>A0A195F1Y9_9HYME</name>
<feature type="compositionally biased region" description="Basic and acidic residues" evidence="1">
    <location>
        <begin position="19"/>
        <end position="38"/>
    </location>
</feature>
<proteinExistence type="predicted"/>
<feature type="compositionally biased region" description="Basic and acidic residues" evidence="1">
    <location>
        <begin position="78"/>
        <end position="93"/>
    </location>
</feature>
<evidence type="ECO:0000313" key="2">
    <source>
        <dbReference type="EMBL" id="KYN34182.1"/>
    </source>
</evidence>
<sequence>LKRYREEIMSERGATSGSETDRSLKISEDRGDRPDAKKIAGAKRTLSLPPPSHSLSFHPCSPPPPTHIFRNIYVRREEELDGEEREKDGDRESTGYILPSRRLRSGWRGPLGWLPHERCIRRLTGGAIKSRQQTNRQSPLCTP</sequence>
<dbReference type="Proteomes" id="UP000078541">
    <property type="component" value="Unassembled WGS sequence"/>
</dbReference>
<dbReference type="AlphaFoldDB" id="A0A195F1Y9"/>
<evidence type="ECO:0000313" key="3">
    <source>
        <dbReference type="Proteomes" id="UP000078541"/>
    </source>
</evidence>
<accession>A0A195F1Y9</accession>
<evidence type="ECO:0000256" key="1">
    <source>
        <dbReference type="SAM" id="MobiDB-lite"/>
    </source>
</evidence>
<feature type="non-terminal residue" evidence="2">
    <location>
        <position position="1"/>
    </location>
</feature>
<organism evidence="2 3">
    <name type="scientific">Trachymyrmex septentrionalis</name>
    <dbReference type="NCBI Taxonomy" id="34720"/>
    <lineage>
        <taxon>Eukaryota</taxon>
        <taxon>Metazoa</taxon>
        <taxon>Ecdysozoa</taxon>
        <taxon>Arthropoda</taxon>
        <taxon>Hexapoda</taxon>
        <taxon>Insecta</taxon>
        <taxon>Pterygota</taxon>
        <taxon>Neoptera</taxon>
        <taxon>Endopterygota</taxon>
        <taxon>Hymenoptera</taxon>
        <taxon>Apocrita</taxon>
        <taxon>Aculeata</taxon>
        <taxon>Formicoidea</taxon>
        <taxon>Formicidae</taxon>
        <taxon>Myrmicinae</taxon>
        <taxon>Trachymyrmex</taxon>
    </lineage>
</organism>
<protein>
    <submittedName>
        <fullName evidence="2">Uncharacterized protein</fullName>
    </submittedName>
</protein>
<feature type="region of interest" description="Disordered" evidence="1">
    <location>
        <begin position="1"/>
        <end position="63"/>
    </location>
</feature>
<keyword evidence="3" id="KW-1185">Reference proteome</keyword>
<reference evidence="2 3" key="1">
    <citation type="submission" date="2016-03" db="EMBL/GenBank/DDBJ databases">
        <title>Trachymyrmex septentrionalis WGS genome.</title>
        <authorList>
            <person name="Nygaard S."/>
            <person name="Hu H."/>
            <person name="Boomsma J."/>
            <person name="Zhang G."/>
        </authorList>
    </citation>
    <scope>NUCLEOTIDE SEQUENCE [LARGE SCALE GENOMIC DNA]</scope>
    <source>
        <strain evidence="2">Tsep2-gDNA-1</strain>
        <tissue evidence="2">Whole body</tissue>
    </source>
</reference>
<feature type="region of interest" description="Disordered" evidence="1">
    <location>
        <begin position="78"/>
        <end position="97"/>
    </location>
</feature>
<feature type="compositionally biased region" description="Basic and acidic residues" evidence="1">
    <location>
        <begin position="1"/>
        <end position="10"/>
    </location>
</feature>
<gene>
    <name evidence="2" type="ORF">ALC56_11288</name>
</gene>
<dbReference type="EMBL" id="KQ981864">
    <property type="protein sequence ID" value="KYN34182.1"/>
    <property type="molecule type" value="Genomic_DNA"/>
</dbReference>